<comment type="caution">
    <text evidence="1">The sequence shown here is derived from an EMBL/GenBank/DDBJ whole genome shotgun (WGS) entry which is preliminary data.</text>
</comment>
<dbReference type="AlphaFoldDB" id="A0A016UGK3"/>
<reference evidence="2" key="1">
    <citation type="journal article" date="2015" name="Nat. Genet.">
        <title>The genome and transcriptome of the zoonotic hookworm Ancylostoma ceylanicum identify infection-specific gene families.</title>
        <authorList>
            <person name="Schwarz E.M."/>
            <person name="Hu Y."/>
            <person name="Antoshechkin I."/>
            <person name="Miller M.M."/>
            <person name="Sternberg P.W."/>
            <person name="Aroian R.V."/>
        </authorList>
    </citation>
    <scope>NUCLEOTIDE SEQUENCE</scope>
    <source>
        <strain evidence="2">HY135</strain>
    </source>
</reference>
<dbReference type="EMBL" id="JARK01001376">
    <property type="protein sequence ID" value="EYC14464.1"/>
    <property type="molecule type" value="Genomic_DNA"/>
</dbReference>
<name>A0A016UGK3_9BILA</name>
<evidence type="ECO:0000313" key="1">
    <source>
        <dbReference type="EMBL" id="EYC14464.1"/>
    </source>
</evidence>
<organism evidence="1 2">
    <name type="scientific">Ancylostoma ceylanicum</name>
    <dbReference type="NCBI Taxonomy" id="53326"/>
    <lineage>
        <taxon>Eukaryota</taxon>
        <taxon>Metazoa</taxon>
        <taxon>Ecdysozoa</taxon>
        <taxon>Nematoda</taxon>
        <taxon>Chromadorea</taxon>
        <taxon>Rhabditida</taxon>
        <taxon>Rhabditina</taxon>
        <taxon>Rhabditomorpha</taxon>
        <taxon>Strongyloidea</taxon>
        <taxon>Ancylostomatidae</taxon>
        <taxon>Ancylostomatinae</taxon>
        <taxon>Ancylostoma</taxon>
    </lineage>
</organism>
<evidence type="ECO:0000313" key="2">
    <source>
        <dbReference type="Proteomes" id="UP000024635"/>
    </source>
</evidence>
<dbReference type="Proteomes" id="UP000024635">
    <property type="component" value="Unassembled WGS sequence"/>
</dbReference>
<accession>A0A016UGK3</accession>
<gene>
    <name evidence="1" type="primary">Acey_s0040.g220</name>
    <name evidence="1" type="ORF">Y032_0040g220</name>
</gene>
<keyword evidence="2" id="KW-1185">Reference proteome</keyword>
<sequence length="136" mass="15738">MMNKCHSEAMWMKSYCTVIVLRSLYQLAGITPRILSIQFQEVPSFASPYLPDHGLSQVLAADFELVDPNLHCMPRGRVEIYRMARVYCSTACVPVFPEPSKEKQQNMFVVHDDFSCHNHNRMAGQIRYRWATDQPI</sequence>
<proteinExistence type="predicted"/>
<protein>
    <submittedName>
        <fullName evidence="1">Uncharacterized protein</fullName>
    </submittedName>
</protein>